<dbReference type="AlphaFoldDB" id="A0A6M1PHB5"/>
<organism evidence="1 2">
    <name type="scientific">Paenibacillus apii</name>
    <dbReference type="NCBI Taxonomy" id="1850370"/>
    <lineage>
        <taxon>Bacteria</taxon>
        <taxon>Bacillati</taxon>
        <taxon>Bacillota</taxon>
        <taxon>Bacilli</taxon>
        <taxon>Bacillales</taxon>
        <taxon>Paenibacillaceae</taxon>
        <taxon>Paenibacillus</taxon>
    </lineage>
</organism>
<gene>
    <name evidence="1" type="ORF">G5B47_10430</name>
</gene>
<comment type="caution">
    <text evidence="1">The sequence shown here is derived from an EMBL/GenBank/DDBJ whole genome shotgun (WGS) entry which is preliminary data.</text>
</comment>
<dbReference type="EMBL" id="JAAKGU010000004">
    <property type="protein sequence ID" value="NGM82829.1"/>
    <property type="molecule type" value="Genomic_DNA"/>
</dbReference>
<evidence type="ECO:0000313" key="2">
    <source>
        <dbReference type="Proteomes" id="UP000480151"/>
    </source>
</evidence>
<reference evidence="1 2" key="1">
    <citation type="submission" date="2020-02" db="EMBL/GenBank/DDBJ databases">
        <authorList>
            <person name="Gao J."/>
            <person name="Sun J."/>
        </authorList>
    </citation>
    <scope>NUCLEOTIDE SEQUENCE [LARGE SCALE GENOMIC DNA]</scope>
    <source>
        <strain evidence="1 2">7124</strain>
    </source>
</reference>
<protein>
    <submittedName>
        <fullName evidence="1">Uncharacterized protein</fullName>
    </submittedName>
</protein>
<dbReference type="Proteomes" id="UP000480151">
    <property type="component" value="Unassembled WGS sequence"/>
</dbReference>
<proteinExistence type="predicted"/>
<name>A0A6M1PHB5_9BACL</name>
<keyword evidence="2" id="KW-1185">Reference proteome</keyword>
<dbReference type="RefSeq" id="WP_165097625.1">
    <property type="nucleotide sequence ID" value="NZ_JAAKGU010000004.1"/>
</dbReference>
<evidence type="ECO:0000313" key="1">
    <source>
        <dbReference type="EMBL" id="NGM82829.1"/>
    </source>
</evidence>
<dbReference type="SUPFAM" id="SSF53474">
    <property type="entry name" value="alpha/beta-Hydrolases"/>
    <property type="match status" value="1"/>
</dbReference>
<dbReference type="InterPro" id="IPR029058">
    <property type="entry name" value="AB_hydrolase_fold"/>
</dbReference>
<accession>A0A6M1PHB5</accession>
<sequence>MKLTDREYLTLASITLPVDDDGKMGMTVRELLGHSAAEAEAGTQADRRLHDLVLTDRWIAQDATGYAFNNEHDDRWFIFSYTPEASLKELKALLSGESSLLGRAAEFLRAGRGSGACFVTGFGLGGALALYAAAYCGDAGGVVFDAPGIAHLLDAQQANSPGIRNIAADHSVISPLGSHGETVEFAKPLGEPDGEAARLGQAGPHMYETDAAGRIILGEPDDTFGLLSKLNVLLEDGPVVDDVSGAFIRAAGLQDTGAKDLIHALLPLSERTGAKGIRDALLDIAAKYDDHVERIWLEWKQDMTERAEKLGPGALSVAFEIRSEAAMREASAVLEEMYRVTEAFLVVLILFGPDHSRVANRLDELLETVAGGMTARLELLSRQMPNELEALMDISMSKMFVWPDLQFTFKEEGP</sequence>